<keyword evidence="4 10" id="KW-1133">Transmembrane helix</keyword>
<comment type="subcellular location">
    <subcellularLocation>
        <location evidence="1 10">Cell membrane</location>
        <topology evidence="1 10">Multi-pass membrane protein</topology>
    </subcellularLocation>
</comment>
<comment type="function">
    <text evidence="9 10">Fluoride-specific ion channel. Important for reducing fluoride concentration in the cell, thus reducing its toxicity.</text>
</comment>
<protein>
    <recommendedName>
        <fullName evidence="10">Fluoride-specific ion channel FluC</fullName>
    </recommendedName>
</protein>
<feature type="region of interest" description="Disordered" evidence="11">
    <location>
        <begin position="123"/>
        <end position="157"/>
    </location>
</feature>
<keyword evidence="2 10" id="KW-1003">Cell membrane</keyword>
<dbReference type="GO" id="GO:0046872">
    <property type="term" value="F:metal ion binding"/>
    <property type="evidence" value="ECO:0007669"/>
    <property type="project" value="UniProtKB-KW"/>
</dbReference>
<accession>A0A5B8TZE5</accession>
<evidence type="ECO:0000256" key="2">
    <source>
        <dbReference type="ARBA" id="ARBA00022475"/>
    </source>
</evidence>
<keyword evidence="13" id="KW-1185">Reference proteome</keyword>
<dbReference type="Pfam" id="PF02537">
    <property type="entry name" value="CRCB"/>
    <property type="match status" value="1"/>
</dbReference>
<sequence>MSAAVGRIALLGGLGAVARLLLDGAVSRRLAGSFPLGTLAVNLTGAVALGVLAGAGVSGDRSMLWGVGLIGAFTTFSTWMLESHRLAEEGRGRVAAANVAVSLVAGVLAVLAGRYLGPRCERRRPQADGPLRRARAGPAGRSWPMRSSTSTPATGCGRASCCGPWRASGPRSACGPTGC</sequence>
<dbReference type="AlphaFoldDB" id="A0A5B8TZE5"/>
<dbReference type="PANTHER" id="PTHR28259:SF1">
    <property type="entry name" value="FLUORIDE EXPORT PROTEIN 1-RELATED"/>
    <property type="match status" value="1"/>
</dbReference>
<evidence type="ECO:0000256" key="1">
    <source>
        <dbReference type="ARBA" id="ARBA00004651"/>
    </source>
</evidence>
<keyword evidence="10" id="KW-0479">Metal-binding</keyword>
<evidence type="ECO:0000256" key="10">
    <source>
        <dbReference type="HAMAP-Rule" id="MF_00454"/>
    </source>
</evidence>
<dbReference type="KEGG" id="bsol:FSW04_00010"/>
<comment type="catalytic activity">
    <reaction evidence="8">
        <text>fluoride(in) = fluoride(out)</text>
        <dbReference type="Rhea" id="RHEA:76159"/>
        <dbReference type="ChEBI" id="CHEBI:17051"/>
    </reaction>
    <physiologicalReaction direction="left-to-right" evidence="8">
        <dbReference type="Rhea" id="RHEA:76160"/>
    </physiologicalReaction>
</comment>
<evidence type="ECO:0000313" key="13">
    <source>
        <dbReference type="Proteomes" id="UP000321805"/>
    </source>
</evidence>
<dbReference type="Proteomes" id="UP000321805">
    <property type="component" value="Chromosome"/>
</dbReference>
<keyword evidence="10" id="KW-0813">Transport</keyword>
<keyword evidence="10" id="KW-0915">Sodium</keyword>
<feature type="transmembrane region" description="Helical" evidence="10">
    <location>
        <begin position="63"/>
        <end position="82"/>
    </location>
</feature>
<keyword evidence="3 10" id="KW-0812">Transmembrane</keyword>
<dbReference type="GO" id="GO:0140114">
    <property type="term" value="P:cellular detoxification of fluoride"/>
    <property type="evidence" value="ECO:0007669"/>
    <property type="project" value="UniProtKB-UniRule"/>
</dbReference>
<dbReference type="PANTHER" id="PTHR28259">
    <property type="entry name" value="FLUORIDE EXPORT PROTEIN 1-RELATED"/>
    <property type="match status" value="1"/>
</dbReference>
<evidence type="ECO:0000256" key="5">
    <source>
        <dbReference type="ARBA" id="ARBA00023136"/>
    </source>
</evidence>
<name>A0A5B8TZE5_9ACTN</name>
<evidence type="ECO:0000256" key="9">
    <source>
        <dbReference type="ARBA" id="ARBA00049940"/>
    </source>
</evidence>
<evidence type="ECO:0000256" key="4">
    <source>
        <dbReference type="ARBA" id="ARBA00022989"/>
    </source>
</evidence>
<feature type="transmembrane region" description="Helical" evidence="10">
    <location>
        <begin position="6"/>
        <end position="22"/>
    </location>
</feature>
<dbReference type="GO" id="GO:0062054">
    <property type="term" value="F:fluoride channel activity"/>
    <property type="evidence" value="ECO:0007669"/>
    <property type="project" value="UniProtKB-UniRule"/>
</dbReference>
<evidence type="ECO:0000313" key="12">
    <source>
        <dbReference type="EMBL" id="QEC46103.1"/>
    </source>
</evidence>
<keyword evidence="6 10" id="KW-0407">Ion channel</keyword>
<evidence type="ECO:0000256" key="7">
    <source>
        <dbReference type="ARBA" id="ARBA00035120"/>
    </source>
</evidence>
<gene>
    <name evidence="10 12" type="primary">crcB</name>
    <name evidence="10" type="synonym">fluC</name>
    <name evidence="12" type="ORF">FSW04_00010</name>
</gene>
<keyword evidence="10" id="KW-0406">Ion transport</keyword>
<comment type="similarity">
    <text evidence="7 10">Belongs to the fluoride channel Fluc/FEX (TC 1.A.43) family.</text>
</comment>
<proteinExistence type="inferred from homology"/>
<evidence type="ECO:0000256" key="11">
    <source>
        <dbReference type="SAM" id="MobiDB-lite"/>
    </source>
</evidence>
<dbReference type="NCBIfam" id="NF010824">
    <property type="entry name" value="PRK14228.1"/>
    <property type="match status" value="1"/>
</dbReference>
<comment type="activity regulation">
    <text evidence="10">Na(+) is not transported, but it plays an essential structural role and its presence is essential for fluoride channel function.</text>
</comment>
<keyword evidence="5 10" id="KW-0472">Membrane</keyword>
<dbReference type="EMBL" id="CP042430">
    <property type="protein sequence ID" value="QEC46103.1"/>
    <property type="molecule type" value="Genomic_DNA"/>
</dbReference>
<evidence type="ECO:0000256" key="8">
    <source>
        <dbReference type="ARBA" id="ARBA00035585"/>
    </source>
</evidence>
<feature type="transmembrane region" description="Helical" evidence="10">
    <location>
        <begin position="34"/>
        <end position="57"/>
    </location>
</feature>
<feature type="binding site" evidence="10">
    <location>
        <position position="74"/>
    </location>
    <ligand>
        <name>Na(+)</name>
        <dbReference type="ChEBI" id="CHEBI:29101"/>
        <note>structural</note>
    </ligand>
</feature>
<feature type="binding site" evidence="10">
    <location>
        <position position="71"/>
    </location>
    <ligand>
        <name>Na(+)</name>
        <dbReference type="ChEBI" id="CHEBI:29101"/>
        <note>structural</note>
    </ligand>
</feature>
<dbReference type="GO" id="GO:0005886">
    <property type="term" value="C:plasma membrane"/>
    <property type="evidence" value="ECO:0007669"/>
    <property type="project" value="UniProtKB-SubCell"/>
</dbReference>
<feature type="transmembrane region" description="Helical" evidence="10">
    <location>
        <begin position="94"/>
        <end position="116"/>
    </location>
</feature>
<dbReference type="OrthoDB" id="5148600at2"/>
<dbReference type="InterPro" id="IPR003691">
    <property type="entry name" value="FluC"/>
</dbReference>
<organism evidence="12 13">
    <name type="scientific">Baekduia soli</name>
    <dbReference type="NCBI Taxonomy" id="496014"/>
    <lineage>
        <taxon>Bacteria</taxon>
        <taxon>Bacillati</taxon>
        <taxon>Actinomycetota</taxon>
        <taxon>Thermoleophilia</taxon>
        <taxon>Solirubrobacterales</taxon>
        <taxon>Baekduiaceae</taxon>
        <taxon>Baekduia</taxon>
    </lineage>
</organism>
<evidence type="ECO:0000256" key="3">
    <source>
        <dbReference type="ARBA" id="ARBA00022692"/>
    </source>
</evidence>
<dbReference type="HAMAP" id="MF_00454">
    <property type="entry name" value="FluC"/>
    <property type="match status" value="1"/>
</dbReference>
<evidence type="ECO:0000256" key="6">
    <source>
        <dbReference type="ARBA" id="ARBA00023303"/>
    </source>
</evidence>
<reference evidence="12 13" key="1">
    <citation type="journal article" date="2018" name="J. Microbiol.">
        <title>Baekduia soli gen. nov., sp. nov., a novel bacterium isolated from the soil of Baekdu Mountain and proposal of a novel family name, Baekduiaceae fam. nov.</title>
        <authorList>
            <person name="An D.S."/>
            <person name="Siddiqi M.Z."/>
            <person name="Kim K.H."/>
            <person name="Yu H.S."/>
            <person name="Im W.T."/>
        </authorList>
    </citation>
    <scope>NUCLEOTIDE SEQUENCE [LARGE SCALE GENOMIC DNA]</scope>
    <source>
        <strain evidence="12 13">BR7-21</strain>
    </source>
</reference>